<evidence type="ECO:0000313" key="12">
    <source>
        <dbReference type="Proteomes" id="UP000069940"/>
    </source>
</evidence>
<dbReference type="InterPro" id="IPR000477">
    <property type="entry name" value="RT_dom"/>
</dbReference>
<dbReference type="Gene3D" id="2.40.70.10">
    <property type="entry name" value="Acid Proteases"/>
    <property type="match status" value="1"/>
</dbReference>
<dbReference type="InterPro" id="IPR041373">
    <property type="entry name" value="RT_RNaseH"/>
</dbReference>
<keyword evidence="4" id="KW-0540">Nuclease</keyword>
<evidence type="ECO:0000313" key="11">
    <source>
        <dbReference type="EnsemblMetazoa" id="AALFPA23_004231.P5074"/>
    </source>
</evidence>
<dbReference type="PROSITE" id="PS50994">
    <property type="entry name" value="INTEGRASE"/>
    <property type="match status" value="1"/>
</dbReference>
<dbReference type="CDD" id="cd00303">
    <property type="entry name" value="retropepsin_like"/>
    <property type="match status" value="1"/>
</dbReference>
<dbReference type="Pfam" id="PF00078">
    <property type="entry name" value="RVT_1"/>
    <property type="match status" value="1"/>
</dbReference>
<dbReference type="InterPro" id="IPR012337">
    <property type="entry name" value="RNaseH-like_sf"/>
</dbReference>
<dbReference type="InterPro" id="IPR001584">
    <property type="entry name" value="Integrase_cat-core"/>
</dbReference>
<dbReference type="Gene3D" id="3.10.20.370">
    <property type="match status" value="1"/>
</dbReference>
<evidence type="ECO:0000256" key="4">
    <source>
        <dbReference type="ARBA" id="ARBA00022722"/>
    </source>
</evidence>
<dbReference type="InterPro" id="IPR050951">
    <property type="entry name" value="Retrovirus_Pol_polyprotein"/>
</dbReference>
<dbReference type="InterPro" id="IPR041588">
    <property type="entry name" value="Integrase_H2C2"/>
</dbReference>
<organism evidence="11 12">
    <name type="scientific">Aedes albopictus</name>
    <name type="common">Asian tiger mosquito</name>
    <name type="synonym">Stegomyia albopicta</name>
    <dbReference type="NCBI Taxonomy" id="7160"/>
    <lineage>
        <taxon>Eukaryota</taxon>
        <taxon>Metazoa</taxon>
        <taxon>Ecdysozoa</taxon>
        <taxon>Arthropoda</taxon>
        <taxon>Hexapoda</taxon>
        <taxon>Insecta</taxon>
        <taxon>Pterygota</taxon>
        <taxon>Neoptera</taxon>
        <taxon>Endopterygota</taxon>
        <taxon>Diptera</taxon>
        <taxon>Nematocera</taxon>
        <taxon>Culicoidea</taxon>
        <taxon>Culicidae</taxon>
        <taxon>Culicinae</taxon>
        <taxon>Aedini</taxon>
        <taxon>Aedes</taxon>
        <taxon>Stegomyia</taxon>
    </lineage>
</organism>
<dbReference type="Gene3D" id="3.30.70.270">
    <property type="match status" value="2"/>
</dbReference>
<keyword evidence="12" id="KW-1185">Reference proteome</keyword>
<evidence type="ECO:0000256" key="1">
    <source>
        <dbReference type="ARBA" id="ARBA00012493"/>
    </source>
</evidence>
<dbReference type="PANTHER" id="PTHR37984">
    <property type="entry name" value="PROTEIN CBG26694"/>
    <property type="match status" value="1"/>
</dbReference>
<accession>A0ABM1XZ93</accession>
<evidence type="ECO:0000256" key="6">
    <source>
        <dbReference type="ARBA" id="ARBA00022801"/>
    </source>
</evidence>
<dbReference type="Proteomes" id="UP000069940">
    <property type="component" value="Unassembled WGS sequence"/>
</dbReference>
<dbReference type="EnsemblMetazoa" id="AALFPA23_004231.R5074">
    <property type="protein sequence ID" value="AALFPA23_004231.P5074"/>
    <property type="gene ID" value="AALFPA23_004231"/>
</dbReference>
<dbReference type="Pfam" id="PF17917">
    <property type="entry name" value="RT_RNaseH"/>
    <property type="match status" value="1"/>
</dbReference>
<keyword evidence="6" id="KW-0378">Hydrolase</keyword>
<feature type="domain" description="Integrase catalytic" evidence="10">
    <location>
        <begin position="1070"/>
        <end position="1223"/>
    </location>
</feature>
<dbReference type="Gene3D" id="3.30.420.10">
    <property type="entry name" value="Ribonuclease H-like superfamily/Ribonuclease H"/>
    <property type="match status" value="1"/>
</dbReference>
<feature type="region of interest" description="Disordered" evidence="8">
    <location>
        <begin position="274"/>
        <end position="298"/>
    </location>
</feature>
<keyword evidence="7" id="KW-0695">RNA-directed DNA polymerase</keyword>
<feature type="domain" description="Reverse transcriptase" evidence="9">
    <location>
        <begin position="504"/>
        <end position="681"/>
    </location>
</feature>
<dbReference type="PROSITE" id="PS50878">
    <property type="entry name" value="RT_POL"/>
    <property type="match status" value="1"/>
</dbReference>
<evidence type="ECO:0000256" key="2">
    <source>
        <dbReference type="ARBA" id="ARBA00022679"/>
    </source>
</evidence>
<reference evidence="11" key="2">
    <citation type="submission" date="2025-05" db="UniProtKB">
        <authorList>
            <consortium name="EnsemblMetazoa"/>
        </authorList>
    </citation>
    <scope>IDENTIFICATION</scope>
    <source>
        <strain evidence="11">Foshan</strain>
    </source>
</reference>
<evidence type="ECO:0000259" key="9">
    <source>
        <dbReference type="PROSITE" id="PS50878"/>
    </source>
</evidence>
<dbReference type="PANTHER" id="PTHR37984:SF11">
    <property type="entry name" value="INTEGRASE CATALYTIC DOMAIN-CONTAINING PROTEIN"/>
    <property type="match status" value="1"/>
</dbReference>
<dbReference type="Gene3D" id="1.10.340.70">
    <property type="match status" value="1"/>
</dbReference>
<dbReference type="CDD" id="cd01647">
    <property type="entry name" value="RT_LTR"/>
    <property type="match status" value="1"/>
</dbReference>
<dbReference type="Pfam" id="PF00665">
    <property type="entry name" value="rve"/>
    <property type="match status" value="1"/>
</dbReference>
<dbReference type="InterPro" id="IPR043502">
    <property type="entry name" value="DNA/RNA_pol_sf"/>
</dbReference>
<dbReference type="SUPFAM" id="SSF53098">
    <property type="entry name" value="Ribonuclease H-like"/>
    <property type="match status" value="1"/>
</dbReference>
<reference evidence="12" key="1">
    <citation type="journal article" date="2015" name="Proc. Natl. Acad. Sci. U.S.A.">
        <title>Genome sequence of the Asian Tiger mosquito, Aedes albopictus, reveals insights into its biology, genetics, and evolution.</title>
        <authorList>
            <person name="Chen X.G."/>
            <person name="Jiang X."/>
            <person name="Gu J."/>
            <person name="Xu M."/>
            <person name="Wu Y."/>
            <person name="Deng Y."/>
            <person name="Zhang C."/>
            <person name="Bonizzoni M."/>
            <person name="Dermauw W."/>
            <person name="Vontas J."/>
            <person name="Armbruster P."/>
            <person name="Huang X."/>
            <person name="Yang Y."/>
            <person name="Zhang H."/>
            <person name="He W."/>
            <person name="Peng H."/>
            <person name="Liu Y."/>
            <person name="Wu K."/>
            <person name="Chen J."/>
            <person name="Lirakis M."/>
            <person name="Topalis P."/>
            <person name="Van Leeuwen T."/>
            <person name="Hall A.B."/>
            <person name="Jiang X."/>
            <person name="Thorpe C."/>
            <person name="Mueller R.L."/>
            <person name="Sun C."/>
            <person name="Waterhouse R.M."/>
            <person name="Yan G."/>
            <person name="Tu Z.J."/>
            <person name="Fang X."/>
            <person name="James A.A."/>
        </authorList>
    </citation>
    <scope>NUCLEOTIDE SEQUENCE [LARGE SCALE GENOMIC DNA]</scope>
    <source>
        <strain evidence="12">Foshan</strain>
    </source>
</reference>
<dbReference type="Pfam" id="PF17921">
    <property type="entry name" value="Integrase_H2C2"/>
    <property type="match status" value="1"/>
</dbReference>
<dbReference type="SUPFAM" id="SSF56672">
    <property type="entry name" value="DNA/RNA polymerases"/>
    <property type="match status" value="1"/>
</dbReference>
<dbReference type="EC" id="2.7.7.49" evidence="1"/>
<evidence type="ECO:0000256" key="3">
    <source>
        <dbReference type="ARBA" id="ARBA00022695"/>
    </source>
</evidence>
<dbReference type="InterPro" id="IPR043128">
    <property type="entry name" value="Rev_trsase/Diguanyl_cyclase"/>
</dbReference>
<dbReference type="GeneID" id="134287605"/>
<dbReference type="CDD" id="cd09274">
    <property type="entry name" value="RNase_HI_RT_Ty3"/>
    <property type="match status" value="1"/>
</dbReference>
<dbReference type="RefSeq" id="XP_062705692.1">
    <property type="nucleotide sequence ID" value="XM_062849708.1"/>
</dbReference>
<proteinExistence type="predicted"/>
<dbReference type="InterPro" id="IPR036397">
    <property type="entry name" value="RNaseH_sf"/>
</dbReference>
<evidence type="ECO:0000256" key="8">
    <source>
        <dbReference type="SAM" id="MobiDB-lite"/>
    </source>
</evidence>
<keyword evidence="5" id="KW-0255">Endonuclease</keyword>
<evidence type="ECO:0000256" key="5">
    <source>
        <dbReference type="ARBA" id="ARBA00022759"/>
    </source>
</evidence>
<evidence type="ECO:0000256" key="7">
    <source>
        <dbReference type="ARBA" id="ARBA00022918"/>
    </source>
</evidence>
<dbReference type="Gene3D" id="3.10.10.10">
    <property type="entry name" value="HIV Type 1 Reverse Transcriptase, subunit A, domain 1"/>
    <property type="match status" value="1"/>
</dbReference>
<dbReference type="InterPro" id="IPR021109">
    <property type="entry name" value="Peptidase_aspartic_dom_sf"/>
</dbReference>
<sequence>MEDIIDGQQIVQQHVQFFSPASYNLPHFKYKHLPPSEVRNAWSMWIRWFENVMAAANVLDETSKKVQLLAMGGMELQCAYYGLPGADDDANEENDRFPYQNAKSKLTQHFSPKHHDSFERFLFWSMAPQEDEPIEKFASRVQMRAEKICFGKTAVESRHIAIIDKIIQYATGDLRQKLLEGEVLTLDDTTKIVNAFQSVRYQSAKMNGNGKENLTVNNVKRSVGSSNTSVEDRKKCLRCGYRAHRPGDRCPAANKTCLQCGIVGHFRTVCRSKQKSQSNDDWGTRKRKQSFTTTNDKFRPEKRARNVFNIRDNSGDESPEDLPVYNVGNEEDEVIQCRVGGVQIAMLIDSGSKHNLIDDTTWELMKLRDVKITNQRVDTGKRFLAYGRIPLQLVTTFDAELEVDDNGDLLKTTTSFHVIQKGQQPLLGKLTAQKLGVLKVGLPSTHSSSVSKIESSTKAFPKMKGIKLNIPIDRTVPPVIQPLRRCPIPMLEKVEQKLNELQEMDIIERVMKPTSWVSPLVPILKENGDLRLCIDMRRANQAIQRLNHPLPVFEDLIARFRNARFFTSLDIKQAFHQVELSEDCRDVTTFITNWGLYRYKRLLFGINCAPELFQNLMESILGGCENTVVFIDDIMLFGETEEEHDAAVKRTLHVLSQYGILLNDHKCRFKQREVTFVGHRLSAEGVSPSEEKVKSILSCRAPRTKEELRSFLGLVTYVSRFIPNLATVNYPLRQLLKQENSFEWKMQHQESFDKVKTLIGSVGSLGFFDPKDRTLVVTDASGVGLGAVLIQFKHSQPRIISYASKSLSEIEKTYPPIEKEALGIVWAVERFRNYLLGITFELETDHRPLETLFTATSRPTARIERWLLRIQAFRFKVIYRKGSANLADCLSRLAAHVEDPEWTEETDIFIRRVMVQSLSTLSTLSEGQGFDAETEEMIRLVQELAAIDIEEVVRATTSDEELQKLVKCIETDKWEQEDLKQYKAFRLEFSYVNKLIMRGTKLVIPATLRSRMCELAHEGHPGQSMMKRRLRERCWWPGIDLDAVKFCEKCEGCQLVQSTDPPEPMMRRALPEKPWIDVALDFLGPMPTGEYLLVVIDYYSRYIEIEIMNRITAQETIKRLRRIFRTWGPPRTITLDNAKQFVSTEFKEYCSINGIHLNHTSPYWPQANGEVERQNRSLLKRMKIAHAIHDDWKAELDSYLDLYNNTPHTVTGKAPSELLQGRKLRSKLPRIDDLETVPPSTDFRDRDIATKVQQKEREDTRRRAKPSSIASGDIVLMKNLLPSSKLSTNFLNEKFTVLDRNGSNVTVQSNSSGKQYNRNVSHLRRFNADSNWANEEPTLEPENDPGIRKVAENTAHQETSAVAVPNPLPVRRSLRDIRPANRFSP</sequence>
<name>A0ABM1XZ93_AEDAL</name>
<keyword evidence="2" id="KW-0808">Transferase</keyword>
<protein>
    <recommendedName>
        <fullName evidence="1">RNA-directed DNA polymerase</fullName>
        <ecNumber evidence="1">2.7.7.49</ecNumber>
    </recommendedName>
</protein>
<keyword evidence="3" id="KW-0548">Nucleotidyltransferase</keyword>
<evidence type="ECO:0000259" key="10">
    <source>
        <dbReference type="PROSITE" id="PS50994"/>
    </source>
</evidence>